<dbReference type="RefSeq" id="WP_146952936.1">
    <property type="nucleotide sequence ID" value="NZ_BAABBJ010000006.1"/>
</dbReference>
<feature type="transmembrane region" description="Helical" evidence="1">
    <location>
        <begin position="7"/>
        <end position="28"/>
    </location>
</feature>
<name>A0A512PDI2_9CELL</name>
<evidence type="ECO:0000256" key="1">
    <source>
        <dbReference type="SAM" id="Phobius"/>
    </source>
</evidence>
<evidence type="ECO:0000313" key="2">
    <source>
        <dbReference type="EMBL" id="GEP69182.1"/>
    </source>
</evidence>
<feature type="transmembrane region" description="Helical" evidence="1">
    <location>
        <begin position="143"/>
        <end position="161"/>
    </location>
</feature>
<organism evidence="2 3">
    <name type="scientific">Cellulomonas soli</name>
    <dbReference type="NCBI Taxonomy" id="931535"/>
    <lineage>
        <taxon>Bacteria</taxon>
        <taxon>Bacillati</taxon>
        <taxon>Actinomycetota</taxon>
        <taxon>Actinomycetes</taxon>
        <taxon>Micrococcales</taxon>
        <taxon>Cellulomonadaceae</taxon>
        <taxon>Cellulomonas</taxon>
    </lineage>
</organism>
<dbReference type="Proteomes" id="UP000321798">
    <property type="component" value="Unassembled WGS sequence"/>
</dbReference>
<proteinExistence type="predicted"/>
<gene>
    <name evidence="2" type="ORF">CSO01_18970</name>
</gene>
<evidence type="ECO:0008006" key="4">
    <source>
        <dbReference type="Google" id="ProtNLM"/>
    </source>
</evidence>
<dbReference type="EMBL" id="BKAL01000006">
    <property type="protein sequence ID" value="GEP69182.1"/>
    <property type="molecule type" value="Genomic_DNA"/>
</dbReference>
<dbReference type="AlphaFoldDB" id="A0A512PDI2"/>
<feature type="transmembrane region" description="Helical" evidence="1">
    <location>
        <begin position="82"/>
        <end position="104"/>
    </location>
</feature>
<feature type="transmembrane region" description="Helical" evidence="1">
    <location>
        <begin position="116"/>
        <end position="137"/>
    </location>
</feature>
<evidence type="ECO:0000313" key="3">
    <source>
        <dbReference type="Proteomes" id="UP000321798"/>
    </source>
</evidence>
<accession>A0A512PDI2</accession>
<keyword evidence="1" id="KW-0472">Membrane</keyword>
<keyword evidence="1" id="KW-0812">Transmembrane</keyword>
<sequence length="191" mass="19734">MTDVAEAYGLGGLPIAGVLAALFLIVLARSHGTYWLARAVTRVGTSGRGPAWWRALLVRADGWSATPGARRGRALVHRWGPVAVTAAYVTVGLQTAVMLAAGLLRMPYLRFTLASLPGAAAWAVIWGTVGLGAVWGAVRLAAASPWALAVVLLAVAVGVVLRWRTRRAAVADPAAPAAQGAALVATEAVRD</sequence>
<dbReference type="OrthoDB" id="3426404at2"/>
<comment type="caution">
    <text evidence="2">The sequence shown here is derived from an EMBL/GenBank/DDBJ whole genome shotgun (WGS) entry which is preliminary data.</text>
</comment>
<keyword evidence="3" id="KW-1185">Reference proteome</keyword>
<protein>
    <recommendedName>
        <fullName evidence="4">Membrane protein DedA with SNARE-associated domain</fullName>
    </recommendedName>
</protein>
<reference evidence="2 3" key="1">
    <citation type="submission" date="2019-07" db="EMBL/GenBank/DDBJ databases">
        <title>Whole genome shotgun sequence of Cellulomonas soli NBRC 109434.</title>
        <authorList>
            <person name="Hosoyama A."/>
            <person name="Uohara A."/>
            <person name="Ohji S."/>
            <person name="Ichikawa N."/>
        </authorList>
    </citation>
    <scope>NUCLEOTIDE SEQUENCE [LARGE SCALE GENOMIC DNA]</scope>
    <source>
        <strain evidence="2 3">NBRC 109434</strain>
    </source>
</reference>
<keyword evidence="1" id="KW-1133">Transmembrane helix</keyword>